<dbReference type="InterPro" id="IPR036873">
    <property type="entry name" value="Rhodanese-like_dom_sf"/>
</dbReference>
<keyword evidence="2" id="KW-0677">Repeat</keyword>
<keyword evidence="5" id="KW-1185">Reference proteome</keyword>
<dbReference type="Proteomes" id="UP000598775">
    <property type="component" value="Unassembled WGS sequence"/>
</dbReference>
<evidence type="ECO:0000259" key="3">
    <source>
        <dbReference type="PROSITE" id="PS50206"/>
    </source>
</evidence>
<dbReference type="AlphaFoldDB" id="A0A917B7U5"/>
<dbReference type="PROSITE" id="PS50206">
    <property type="entry name" value="RHODANESE_3"/>
    <property type="match status" value="2"/>
</dbReference>
<evidence type="ECO:0000313" key="4">
    <source>
        <dbReference type="EMBL" id="GGF28385.1"/>
    </source>
</evidence>
<evidence type="ECO:0000256" key="2">
    <source>
        <dbReference type="ARBA" id="ARBA00022737"/>
    </source>
</evidence>
<keyword evidence="1" id="KW-0808">Transferase</keyword>
<gene>
    <name evidence="4" type="ORF">GCM10011399_21980</name>
</gene>
<accession>A0A917B7U5</accession>
<dbReference type="Gene3D" id="3.40.250.10">
    <property type="entry name" value="Rhodanese-like domain"/>
    <property type="match status" value="2"/>
</dbReference>
<reference evidence="4 5" key="1">
    <citation type="journal article" date="2014" name="Int. J. Syst. Evol. Microbiol.">
        <title>Complete genome sequence of Corynebacterium casei LMG S-19264T (=DSM 44701T), isolated from a smear-ripened cheese.</title>
        <authorList>
            <consortium name="US DOE Joint Genome Institute (JGI-PGF)"/>
            <person name="Walter F."/>
            <person name="Albersmeier A."/>
            <person name="Kalinowski J."/>
            <person name="Ruckert C."/>
        </authorList>
    </citation>
    <scope>NUCLEOTIDE SEQUENCE [LARGE SCALE GENOMIC DNA]</scope>
    <source>
        <strain evidence="4 5">CGMCC 1.12976</strain>
    </source>
</reference>
<dbReference type="PANTHER" id="PTHR11364:SF27">
    <property type="entry name" value="SULFURTRANSFERASE"/>
    <property type="match status" value="1"/>
</dbReference>
<protein>
    <submittedName>
        <fullName evidence="4">Thiosulfate sulfurtransferase</fullName>
    </submittedName>
</protein>
<proteinExistence type="predicted"/>
<feature type="domain" description="Rhodanese" evidence="3">
    <location>
        <begin position="184"/>
        <end position="289"/>
    </location>
</feature>
<dbReference type="InterPro" id="IPR001763">
    <property type="entry name" value="Rhodanese-like_dom"/>
</dbReference>
<sequence length="291" mass="30977">MSTQWLCDHIGSDSIVVLDATVLSVLAFGGDRVWLSGLDEYLVNGHIPGALFADVIETLSDPDRPFGFARPSAERFSAAVTQLGIGPSTTVIVYDNSLGQWAARVWWLFRSFGHDQVAVLDGGLTKWNLEDRPTETGYVEPTVALEAFVAEERHGFWVEKPFVEDVVAGRVDALLLCALPPKEFSGETGSRERRGHIPGSVNVAAGRLVDPETHAMLPKSALRGAFAAVLEGRADGSRAAADDRIVVYCGGGIAAAADALALAALGEYNVAVYDGSLNEWSADPAAPLLSL</sequence>
<dbReference type="SMART" id="SM00450">
    <property type="entry name" value="RHOD"/>
    <property type="match status" value="2"/>
</dbReference>
<evidence type="ECO:0000313" key="5">
    <source>
        <dbReference type="Proteomes" id="UP000598775"/>
    </source>
</evidence>
<dbReference type="Pfam" id="PF00581">
    <property type="entry name" value="Rhodanese"/>
    <property type="match status" value="2"/>
</dbReference>
<feature type="domain" description="Rhodanese" evidence="3">
    <location>
        <begin position="45"/>
        <end position="136"/>
    </location>
</feature>
<dbReference type="GO" id="GO:0004792">
    <property type="term" value="F:thiosulfate-cyanide sulfurtransferase activity"/>
    <property type="evidence" value="ECO:0007669"/>
    <property type="project" value="TreeGrafter"/>
</dbReference>
<dbReference type="CDD" id="cd01448">
    <property type="entry name" value="TST_Repeat_1"/>
    <property type="match status" value="1"/>
</dbReference>
<dbReference type="EMBL" id="BMGP01000003">
    <property type="protein sequence ID" value="GGF28385.1"/>
    <property type="molecule type" value="Genomic_DNA"/>
</dbReference>
<dbReference type="PANTHER" id="PTHR11364">
    <property type="entry name" value="THIOSULFATE SULFERTANSFERASE"/>
    <property type="match status" value="1"/>
</dbReference>
<name>A0A917B7U5_9MICO</name>
<dbReference type="InterPro" id="IPR045078">
    <property type="entry name" value="TST/MPST-like"/>
</dbReference>
<dbReference type="SUPFAM" id="SSF52821">
    <property type="entry name" value="Rhodanese/Cell cycle control phosphatase"/>
    <property type="match status" value="2"/>
</dbReference>
<comment type="caution">
    <text evidence="4">The sequence shown here is derived from an EMBL/GenBank/DDBJ whole genome shotgun (WGS) entry which is preliminary data.</text>
</comment>
<organism evidence="4 5">
    <name type="scientific">Subtercola lobariae</name>
    <dbReference type="NCBI Taxonomy" id="1588641"/>
    <lineage>
        <taxon>Bacteria</taxon>
        <taxon>Bacillati</taxon>
        <taxon>Actinomycetota</taxon>
        <taxon>Actinomycetes</taxon>
        <taxon>Micrococcales</taxon>
        <taxon>Microbacteriaceae</taxon>
        <taxon>Subtercola</taxon>
    </lineage>
</organism>
<evidence type="ECO:0000256" key="1">
    <source>
        <dbReference type="ARBA" id="ARBA00022679"/>
    </source>
</evidence>